<feature type="domain" description="TonB-dependent receptor plug" evidence="11">
    <location>
        <begin position="93"/>
        <end position="204"/>
    </location>
</feature>
<comment type="subcellular location">
    <subcellularLocation>
        <location evidence="1">Cell outer membrane</location>
        <topology evidence="1">Multi-pass membrane protein</topology>
    </subcellularLocation>
</comment>
<keyword evidence="9" id="KW-0998">Cell outer membrane</keyword>
<dbReference type="PANTHER" id="PTHR32552:SF68">
    <property type="entry name" value="FERRICHROME OUTER MEMBRANE TRANSPORTER_PHAGE RECEPTOR"/>
    <property type="match status" value="1"/>
</dbReference>
<protein>
    <submittedName>
        <fullName evidence="12">Ferrichrome-iron receptor</fullName>
    </submittedName>
</protein>
<keyword evidence="12" id="KW-0675">Receptor</keyword>
<name>A0A1J5T5P2_9ZZZZ</name>
<keyword evidence="7" id="KW-0406">Ion transport</keyword>
<organism evidence="12">
    <name type="scientific">mine drainage metagenome</name>
    <dbReference type="NCBI Taxonomy" id="410659"/>
    <lineage>
        <taxon>unclassified sequences</taxon>
        <taxon>metagenomes</taxon>
        <taxon>ecological metagenomes</taxon>
    </lineage>
</organism>
<keyword evidence="5" id="KW-0732">Signal</keyword>
<keyword evidence="8" id="KW-0472">Membrane</keyword>
<evidence type="ECO:0000256" key="9">
    <source>
        <dbReference type="ARBA" id="ARBA00023237"/>
    </source>
</evidence>
<dbReference type="EMBL" id="MLJW01000037">
    <property type="protein sequence ID" value="OIR07446.1"/>
    <property type="molecule type" value="Genomic_DNA"/>
</dbReference>
<accession>A0A1J5T5P2</accession>
<dbReference type="GO" id="GO:0015344">
    <property type="term" value="F:siderophore uptake transmembrane transporter activity"/>
    <property type="evidence" value="ECO:0007669"/>
    <property type="project" value="TreeGrafter"/>
</dbReference>
<evidence type="ECO:0000256" key="2">
    <source>
        <dbReference type="ARBA" id="ARBA00022448"/>
    </source>
</evidence>
<keyword evidence="4" id="KW-0812">Transmembrane</keyword>
<keyword evidence="2" id="KW-0813">Transport</keyword>
<dbReference type="GO" id="GO:0009279">
    <property type="term" value="C:cell outer membrane"/>
    <property type="evidence" value="ECO:0007669"/>
    <property type="project" value="UniProtKB-SubCell"/>
</dbReference>
<evidence type="ECO:0000256" key="6">
    <source>
        <dbReference type="ARBA" id="ARBA00023004"/>
    </source>
</evidence>
<evidence type="ECO:0000259" key="11">
    <source>
        <dbReference type="Pfam" id="PF07715"/>
    </source>
</evidence>
<dbReference type="InterPro" id="IPR036942">
    <property type="entry name" value="Beta-barrel_TonB_sf"/>
</dbReference>
<dbReference type="Gene3D" id="2.40.170.20">
    <property type="entry name" value="TonB-dependent receptor, beta-barrel domain"/>
    <property type="match status" value="1"/>
</dbReference>
<sequence length="1259" mass="140192">MCIAYSHTHRLRIAALLGLAAVAGWTAPAARAQAAPAPDTTKASTSADDSVATKEKLKDDTAIELSPFEVNATKDRGYAATTSLAGSRLNTDLRDVGAAVQVITPTFLKDVNATNLQQLLIYTTNTEVAGVGGNFYGGDAWDKGYAEKMLTEPQSTTRIRGLNNADVTLNYFPTDVPIDSYDVSRVDISRGPNSILFGLGSPAGLINSSLKVPNLNKRSDFVELQVGSYGSFRQVIDADHVLIPHQLGIRIIGLNDNARYRQDFTYNHDKRIYGAVRWEPKLGEGVFTQIDVQGESGHVIANRPVAGTPGDFISSWFGPANKLAIPNDVYWTAPGFVENLYASQTIGGQLWDDNPVSFFSDPTSGAVGLPGNPQAMLLRGGHNVDGGGWGSWVGMLNPNWIQTAANPKNTKAYYANNPTITGILNAYESQTGQPFSGFGQGLWPTQMIVSGPLATMMRDQNIVGPNKSEHNNFDDINLAVTQAFLHGRLGFNAAYNRQSYRDGYTNLMEGLWGTNIISVDVNQTLRGSNIPNPNFGRPYTIGEGRGGLSSKNRENWRITLYAQLKAADFFRPHSLLTRILGEHTLTGVFASQRYENFDRNFALYRWQPAYLQAVDNWNGFATWRGLHYLGPSLLNTSSMNTITGVTGVQTVQTPPLTQNVRYDNQGTWTQSNFSLISAQNDINQLYDGVGQGYDVTKSKSFVWDGKLMDNVIVPIFGWREDSYTRWNKPQNPVRDPVYGYVLPFSSDYNYNGVTPIHVEQQRTSWSIAIHGKELFDLLHHPLPHGMDVTLLYNDSSSFRPSDVSVNVYNQPEAAPSGRTRDLSVLLSAADNRFSLRITHYKTVQHNTPYFGPQPDFGWNKANLARTMDGMMWETGPWAGADPTKRVQPTPEWLINRWMFGDNYDKSIANTPLPANWRTDPNIMNEPLRIRSSAVPGSANYVAKGAIDPDTGLPYVAPPLTADEVAYRTEWFKARTDAQWSRPVDKTFWNAMGFARDYTAQWGGYWEPNAWTRPPNQRSLNDLTSTGMEYELTANPLPNWRVSINASKAEAVRSSVLTSWDAYIKNNMSFWFDGGYKPNDAPATDYWSYKGYYDIAHTPGEPLDANARFGPEYNSAVLNPYYQAKATADQAVNELRKWHWNAVTNYTFTRGFLKNVGIGGAVRWQDRPLLGYYPKYNASANSWVIDLTKPIMGGTEINYDAWLSYRRAIGHGVVWNVQFNVYNLFAKSSLIPIQDNPDGTVAQVRIPASTTWSLRNTFEF</sequence>
<dbReference type="SUPFAM" id="SSF56935">
    <property type="entry name" value="Porins"/>
    <property type="match status" value="1"/>
</dbReference>
<evidence type="ECO:0000313" key="12">
    <source>
        <dbReference type="EMBL" id="OIR07446.1"/>
    </source>
</evidence>
<dbReference type="Gene3D" id="2.170.130.10">
    <property type="entry name" value="TonB-dependent receptor, plug domain"/>
    <property type="match status" value="1"/>
</dbReference>
<evidence type="ECO:0000256" key="10">
    <source>
        <dbReference type="SAM" id="MobiDB-lite"/>
    </source>
</evidence>
<evidence type="ECO:0000256" key="1">
    <source>
        <dbReference type="ARBA" id="ARBA00004571"/>
    </source>
</evidence>
<reference evidence="12" key="1">
    <citation type="submission" date="2016-10" db="EMBL/GenBank/DDBJ databases">
        <title>Sequence of Gallionella enrichment culture.</title>
        <authorList>
            <person name="Poehlein A."/>
            <person name="Muehling M."/>
            <person name="Daniel R."/>
        </authorList>
    </citation>
    <scope>NUCLEOTIDE SEQUENCE</scope>
</reference>
<dbReference type="InterPro" id="IPR039426">
    <property type="entry name" value="TonB-dep_rcpt-like"/>
</dbReference>
<comment type="caution">
    <text evidence="12">The sequence shown here is derived from an EMBL/GenBank/DDBJ whole genome shotgun (WGS) entry which is preliminary data.</text>
</comment>
<dbReference type="InterPro" id="IPR037066">
    <property type="entry name" value="Plug_dom_sf"/>
</dbReference>
<dbReference type="AlphaFoldDB" id="A0A1J5T5P2"/>
<evidence type="ECO:0000256" key="7">
    <source>
        <dbReference type="ARBA" id="ARBA00023065"/>
    </source>
</evidence>
<dbReference type="InterPro" id="IPR012910">
    <property type="entry name" value="Plug_dom"/>
</dbReference>
<gene>
    <name evidence="12" type="primary">fhuA_5</name>
    <name evidence="12" type="ORF">GALL_104050</name>
</gene>
<dbReference type="PANTHER" id="PTHR32552">
    <property type="entry name" value="FERRICHROME IRON RECEPTOR-RELATED"/>
    <property type="match status" value="1"/>
</dbReference>
<evidence type="ECO:0000256" key="3">
    <source>
        <dbReference type="ARBA" id="ARBA00022496"/>
    </source>
</evidence>
<keyword evidence="3" id="KW-0410">Iron transport</keyword>
<dbReference type="Pfam" id="PF07715">
    <property type="entry name" value="Plug"/>
    <property type="match status" value="1"/>
</dbReference>
<keyword evidence="6" id="KW-0408">Iron</keyword>
<proteinExistence type="predicted"/>
<evidence type="ECO:0000256" key="8">
    <source>
        <dbReference type="ARBA" id="ARBA00023136"/>
    </source>
</evidence>
<feature type="region of interest" description="Disordered" evidence="10">
    <location>
        <begin position="33"/>
        <end position="56"/>
    </location>
</feature>
<evidence type="ECO:0000256" key="5">
    <source>
        <dbReference type="ARBA" id="ARBA00022729"/>
    </source>
</evidence>
<evidence type="ECO:0000256" key="4">
    <source>
        <dbReference type="ARBA" id="ARBA00022692"/>
    </source>
</evidence>